<dbReference type="NCBIfam" id="NF004862">
    <property type="entry name" value="PRK06222.1"/>
    <property type="match status" value="1"/>
</dbReference>
<dbReference type="InterPro" id="IPR017938">
    <property type="entry name" value="Riboflavin_synthase-like_b-brl"/>
</dbReference>
<dbReference type="InterPro" id="IPR017896">
    <property type="entry name" value="4Fe4S_Fe-S-bd"/>
</dbReference>
<evidence type="ECO:0000259" key="2">
    <source>
        <dbReference type="PROSITE" id="PS51379"/>
    </source>
</evidence>
<dbReference type="SUPFAM" id="SSF52343">
    <property type="entry name" value="Ferredoxin reductase-like, C-terminal NADP-linked domain"/>
    <property type="match status" value="1"/>
</dbReference>
<evidence type="ECO:0000313" key="4">
    <source>
        <dbReference type="EMBL" id="BDU68217.1"/>
    </source>
</evidence>
<dbReference type="Pfam" id="PF14691">
    <property type="entry name" value="Fer4_20"/>
    <property type="match status" value="1"/>
</dbReference>
<dbReference type="Gene3D" id="2.40.30.10">
    <property type="entry name" value="Translation factors"/>
    <property type="match status" value="1"/>
</dbReference>
<evidence type="ECO:0000313" key="5">
    <source>
        <dbReference type="Proteomes" id="UP001242010"/>
    </source>
</evidence>
<dbReference type="Proteomes" id="UP001242010">
    <property type="component" value="Chromosome"/>
</dbReference>
<dbReference type="CDD" id="cd06219">
    <property type="entry name" value="DHOD_e_trans_like1"/>
    <property type="match status" value="1"/>
</dbReference>
<dbReference type="InterPro" id="IPR012312">
    <property type="entry name" value="Hemerythrin-like"/>
</dbReference>
<organism evidence="4 5">
    <name type="scientific">Geothrix oryzae</name>
    <dbReference type="NCBI Taxonomy" id="2927975"/>
    <lineage>
        <taxon>Bacteria</taxon>
        <taxon>Pseudomonadati</taxon>
        <taxon>Acidobacteriota</taxon>
        <taxon>Holophagae</taxon>
        <taxon>Holophagales</taxon>
        <taxon>Holophagaceae</taxon>
        <taxon>Geothrix</taxon>
    </lineage>
</organism>
<evidence type="ECO:0000256" key="1">
    <source>
        <dbReference type="SAM" id="MobiDB-lite"/>
    </source>
</evidence>
<dbReference type="PROSITE" id="PS51384">
    <property type="entry name" value="FAD_FR"/>
    <property type="match status" value="1"/>
</dbReference>
<proteinExistence type="predicted"/>
<dbReference type="InterPro" id="IPR036188">
    <property type="entry name" value="FAD/NAD-bd_sf"/>
</dbReference>
<dbReference type="PANTHER" id="PTHR42783:SF3">
    <property type="entry name" value="GLUTAMATE SYNTHASE [NADPH] SMALL CHAIN-RELATED"/>
    <property type="match status" value="1"/>
</dbReference>
<dbReference type="NCBIfam" id="TIGR01316">
    <property type="entry name" value="gltA"/>
    <property type="match status" value="1"/>
</dbReference>
<dbReference type="RefSeq" id="WP_286354841.1">
    <property type="nucleotide sequence ID" value="NZ_AP027079.1"/>
</dbReference>
<feature type="compositionally biased region" description="Polar residues" evidence="1">
    <location>
        <begin position="1"/>
        <end position="18"/>
    </location>
</feature>
<dbReference type="Gene3D" id="1.20.120.520">
    <property type="entry name" value="nmb1532 protein domain like"/>
    <property type="match status" value="1"/>
</dbReference>
<dbReference type="InterPro" id="IPR006004">
    <property type="entry name" value="SudA-like"/>
</dbReference>
<dbReference type="InterPro" id="IPR009051">
    <property type="entry name" value="Helical_ferredxn"/>
</dbReference>
<keyword evidence="5" id="KW-1185">Reference proteome</keyword>
<gene>
    <name evidence="4" type="ORF">GETHOR_03180</name>
</gene>
<dbReference type="Pfam" id="PF07992">
    <property type="entry name" value="Pyr_redox_2"/>
    <property type="match status" value="1"/>
</dbReference>
<sequence>MSESEAATNLISTGNLPTPNWHATHEEAQGQLTRMSEALGAGDWKGVDRGARWIFEVLRVHNEAEERELFPLLEEIGAESLHQRLHEDHRQMWDLNLQLLAEINDGQVRAPRSLTLLGQRLVDLIREHIETEEHLMLPLLKGKTLYWSDDETQDGYLILEKKLIAPETWSFIVQAPQVARGRKPGQFFMVAPFPESERIPLTLAGGDARRGYIHFIMQEVGATTQAMGRLSAGDRLYAVAGPMGTPTELVEEGTIVLMAGGYGSAAILPAAEELHAKGRRVITILGGRSRERVLLADELGKASAELIITTDDGTLGRQGLVTDALKDIIAREKVAQVVAVGPLPMMRAVSDLTKPHGIFTLVSLNALMVDGTGMCGGCRVSVGGQTKFACFDGPDFDGHQVDFNMLRMRSDWYKQEEKDICDPSECKIGRVAATGPVDYSQYLNEPVTELDWQNLDLGAIKPSQKMKIPRQEMACQPPELRVCNFDEVSLGLSPEQAKLEAARCIMCKHPACIEGCPVSINIPAFLQQIVNDDPQAAARVIKESSSLGSVCGRVCPQEKQCEIKCVVGIKGLPVSIGRLERFASDSMLGSQELPPVEAATGKKVAVIGAGPAGLTVAGELIKKGHQVTVYDALHKPGGVMLYGIPEFRLPNKIVDQEVDTLRRLGVKFVMNTLVGRSMTLEDLRQENDAIFMGTGAGLPKMMGIPGEEYKGVYTANEFLTRINLMRADLFPEYSTPVTIGKNVIIVGAGNTAMDASRAARRMGAEKVTVVYRRTINESTARKEELEHAMEEGVEFKFLTTPVQLHGNEKGWMTHAECAVMELGEPGPDGRRSPKMTDERIMIPCETLVVALGFDVNPLLAMTEKGLRTLKGGVVVVDNETGETSLPGVFAGGDVITGGATVILAMGQGRRAAAAIHKRLLGEAQAVV</sequence>
<dbReference type="CDD" id="cd12108">
    <property type="entry name" value="Hr-like"/>
    <property type="match status" value="1"/>
</dbReference>
<dbReference type="InterPro" id="IPR019480">
    <property type="entry name" value="Dihydroorotate_DH_Fe-S-bd"/>
</dbReference>
<protein>
    <submittedName>
        <fullName evidence="4">2-polyprenylphenol hydroxylase</fullName>
    </submittedName>
</protein>
<dbReference type="EMBL" id="AP027079">
    <property type="protein sequence ID" value="BDU68217.1"/>
    <property type="molecule type" value="Genomic_DNA"/>
</dbReference>
<name>A0ABM8DMR1_9BACT</name>
<accession>A0ABM8DMR1</accession>
<dbReference type="PRINTS" id="PR00419">
    <property type="entry name" value="ADXRDTASE"/>
</dbReference>
<dbReference type="Gene3D" id="1.10.1060.10">
    <property type="entry name" value="Alpha-helical ferredoxin"/>
    <property type="match status" value="1"/>
</dbReference>
<dbReference type="PANTHER" id="PTHR42783">
    <property type="entry name" value="GLUTAMATE SYNTHASE [NADPH] SMALL CHAIN"/>
    <property type="match status" value="1"/>
</dbReference>
<dbReference type="SUPFAM" id="SSF51971">
    <property type="entry name" value="Nucleotide-binding domain"/>
    <property type="match status" value="1"/>
</dbReference>
<dbReference type="SUPFAM" id="SSF46548">
    <property type="entry name" value="alpha-helical ferredoxin"/>
    <property type="match status" value="1"/>
</dbReference>
<feature type="region of interest" description="Disordered" evidence="1">
    <location>
        <begin position="1"/>
        <end position="22"/>
    </location>
</feature>
<evidence type="ECO:0000259" key="3">
    <source>
        <dbReference type="PROSITE" id="PS51384"/>
    </source>
</evidence>
<feature type="domain" description="4Fe-4S ferredoxin-type" evidence="2">
    <location>
        <begin position="495"/>
        <end position="525"/>
    </location>
</feature>
<dbReference type="Pfam" id="PF10418">
    <property type="entry name" value="DHODB_Fe-S_bind"/>
    <property type="match status" value="1"/>
</dbReference>
<dbReference type="Gene3D" id="3.50.50.60">
    <property type="entry name" value="FAD/NAD(P)-binding domain"/>
    <property type="match status" value="2"/>
</dbReference>
<dbReference type="Gene3D" id="3.40.50.80">
    <property type="entry name" value="Nucleotide-binding domain of ferredoxin-NADP reductase (FNR) module"/>
    <property type="match status" value="1"/>
</dbReference>
<dbReference type="SUPFAM" id="SSF63380">
    <property type="entry name" value="Riboflavin synthase domain-like"/>
    <property type="match status" value="1"/>
</dbReference>
<dbReference type="InterPro" id="IPR017927">
    <property type="entry name" value="FAD-bd_FR_type"/>
</dbReference>
<feature type="domain" description="FAD-binding FR-type" evidence="3">
    <location>
        <begin position="151"/>
        <end position="249"/>
    </location>
</feature>
<dbReference type="InterPro" id="IPR023753">
    <property type="entry name" value="FAD/NAD-binding_dom"/>
</dbReference>
<dbReference type="InterPro" id="IPR028261">
    <property type="entry name" value="DPD_II"/>
</dbReference>
<dbReference type="InterPro" id="IPR039261">
    <property type="entry name" value="FNR_nucleotide-bd"/>
</dbReference>
<reference evidence="5" key="1">
    <citation type="journal article" date="2023" name="Int. J. Syst. Evol. Microbiol.">
        <title>Mesoterricola silvestris gen. nov., sp. nov., Mesoterricola sediminis sp. nov., Geothrix oryzae sp. nov., Geothrix edaphica sp. nov., Geothrix rubra sp. nov., and Geothrix limicola sp. nov., six novel members of Acidobacteriota isolated from soils.</title>
        <authorList>
            <person name="Itoh H."/>
            <person name="Sugisawa Y."/>
            <person name="Mise K."/>
            <person name="Xu Z."/>
            <person name="Kuniyasu M."/>
            <person name="Ushijima N."/>
            <person name="Kawano K."/>
            <person name="Kobayashi E."/>
            <person name="Shiratori Y."/>
            <person name="Masuda Y."/>
            <person name="Senoo K."/>
        </authorList>
    </citation>
    <scope>NUCLEOTIDE SEQUENCE [LARGE SCALE GENOMIC DNA]</scope>
    <source>
        <strain evidence="5">Red222</strain>
    </source>
</reference>
<dbReference type="Pfam" id="PF01814">
    <property type="entry name" value="Hemerythrin"/>
    <property type="match status" value="1"/>
</dbReference>
<dbReference type="PROSITE" id="PS51379">
    <property type="entry name" value="4FE4S_FER_2"/>
    <property type="match status" value="1"/>
</dbReference>